<name>D5CQV0_SIDLE</name>
<reference evidence="1 2" key="1">
    <citation type="submission" date="2010-03" db="EMBL/GenBank/DDBJ databases">
        <title>Complete sequence of Sideroxydans lithotrophicus ES-1.</title>
        <authorList>
            <consortium name="US DOE Joint Genome Institute"/>
            <person name="Lucas S."/>
            <person name="Copeland A."/>
            <person name="Lapidus A."/>
            <person name="Cheng J.-F."/>
            <person name="Bruce D."/>
            <person name="Goodwin L."/>
            <person name="Pitluck S."/>
            <person name="Munk A.C."/>
            <person name="Detter J.C."/>
            <person name="Han C."/>
            <person name="Tapia R."/>
            <person name="Larimer F."/>
            <person name="Land M."/>
            <person name="Hauser L."/>
            <person name="Kyrpides N."/>
            <person name="Ivanova N."/>
            <person name="Emerson D."/>
            <person name="Woyke T."/>
        </authorList>
    </citation>
    <scope>NUCLEOTIDE SEQUENCE [LARGE SCALE GENOMIC DNA]</scope>
    <source>
        <strain evidence="1 2">ES-1</strain>
    </source>
</reference>
<dbReference type="AlphaFoldDB" id="D5CQV0"/>
<gene>
    <name evidence="1" type="ordered locus">Slit_1098</name>
</gene>
<evidence type="ECO:0000313" key="2">
    <source>
        <dbReference type="Proteomes" id="UP000001625"/>
    </source>
</evidence>
<sequence length="156" mass="17309">MTHSHDDNELTQAINEMIPKSLDDIIRANRHLCILTLSTEGQLGELPPIVQSLRNPKAINATLSDWRFICLNLSKEHGGSQHILTGYHEVQGCCWSTSVIVAADLEHGLVLTRSGSIYRLGTKGEAEPGQDMLLHICVQLHKWGMGTLFGVPHVFY</sequence>
<accession>D5CQV0</accession>
<organism evidence="1 2">
    <name type="scientific">Sideroxydans lithotrophicus (strain ES-1)</name>
    <dbReference type="NCBI Taxonomy" id="580332"/>
    <lineage>
        <taxon>Bacteria</taxon>
        <taxon>Pseudomonadati</taxon>
        <taxon>Pseudomonadota</taxon>
        <taxon>Betaproteobacteria</taxon>
        <taxon>Nitrosomonadales</taxon>
        <taxon>Gallionellaceae</taxon>
        <taxon>Sideroxydans</taxon>
    </lineage>
</organism>
<dbReference type="KEGG" id="slt:Slit_1098"/>
<proteinExistence type="predicted"/>
<dbReference type="HOGENOM" id="CLU_1834149_0_0_4"/>
<dbReference type="STRING" id="580332.Slit_1098"/>
<dbReference type="Proteomes" id="UP000001625">
    <property type="component" value="Chromosome"/>
</dbReference>
<protein>
    <submittedName>
        <fullName evidence="1">Uncharacterized protein</fullName>
    </submittedName>
</protein>
<keyword evidence="2" id="KW-1185">Reference proteome</keyword>
<evidence type="ECO:0000313" key="1">
    <source>
        <dbReference type="EMBL" id="ADE11336.1"/>
    </source>
</evidence>
<dbReference type="EMBL" id="CP001965">
    <property type="protein sequence ID" value="ADE11336.1"/>
    <property type="molecule type" value="Genomic_DNA"/>
</dbReference>